<dbReference type="RefSeq" id="WP_306019663.1">
    <property type="nucleotide sequence ID" value="NZ_CP129013.1"/>
</dbReference>
<keyword evidence="1" id="KW-0812">Transmembrane</keyword>
<name>A0ABY9JTW1_9BACI</name>
<dbReference type="Pfam" id="PF19732">
    <property type="entry name" value="SpoIIE_N"/>
    <property type="match status" value="1"/>
</dbReference>
<feature type="transmembrane region" description="Helical" evidence="1">
    <location>
        <begin position="102"/>
        <end position="122"/>
    </location>
</feature>
<gene>
    <name evidence="3" type="ORF">LC087_14115</name>
</gene>
<evidence type="ECO:0000313" key="4">
    <source>
        <dbReference type="Proteomes" id="UP001197974"/>
    </source>
</evidence>
<dbReference type="Proteomes" id="UP001197974">
    <property type="component" value="Chromosome"/>
</dbReference>
<reference evidence="3 4" key="1">
    <citation type="submission" date="2023-06" db="EMBL/GenBank/DDBJ databases">
        <title>Five Gram-positive bacteria isolated from mangrove sediments in Shenzhen, Guangdong, China.</title>
        <authorList>
            <person name="Yu S."/>
            <person name="Zheng W."/>
            <person name="Huang Y."/>
        </authorList>
    </citation>
    <scope>NUCLEOTIDE SEQUENCE [LARGE SCALE GENOMIC DNA]</scope>
    <source>
        <strain evidence="3 4">SaN35-3</strain>
    </source>
</reference>
<dbReference type="EMBL" id="CP129013">
    <property type="protein sequence ID" value="WLR41938.1"/>
    <property type="molecule type" value="Genomic_DNA"/>
</dbReference>
<feature type="transmembrane region" description="Helical" evidence="1">
    <location>
        <begin position="129"/>
        <end position="146"/>
    </location>
</feature>
<evidence type="ECO:0000256" key="1">
    <source>
        <dbReference type="SAM" id="Phobius"/>
    </source>
</evidence>
<evidence type="ECO:0000313" key="3">
    <source>
        <dbReference type="EMBL" id="WLR41938.1"/>
    </source>
</evidence>
<feature type="transmembrane region" description="Helical" evidence="1">
    <location>
        <begin position="37"/>
        <end position="59"/>
    </location>
</feature>
<feature type="transmembrane region" description="Helical" evidence="1">
    <location>
        <begin position="80"/>
        <end position="96"/>
    </location>
</feature>
<sequence>MERVNRTLWVYGAVMVGMNHLQVRVMTFLKVLKARLYSIFFFKGLIFSVIGFLLGRALILTELSPFSLSFFATTFLMKRERALLVAFSLIAGALTVEPELSIVLIASMLLFLFFFKLLAFIYDDSYKTLPVMVGLSLFLSRISFTWTMQQELVPYDYFLATVEAGLGLILTLIFLQCIPLITTQNNRYTYKVEEIICFMILLASILTGLIGLNINGVQAEFVAWRSM</sequence>
<accession>A0ABY9JTW1</accession>
<keyword evidence="1" id="KW-0472">Membrane</keyword>
<protein>
    <recommendedName>
        <fullName evidence="2">Stage II sporulation protein E N-terminal domain-containing protein</fullName>
    </recommendedName>
</protein>
<organism evidence="3 4">
    <name type="scientific">Bacillus carboniphilus</name>
    <dbReference type="NCBI Taxonomy" id="86663"/>
    <lineage>
        <taxon>Bacteria</taxon>
        <taxon>Bacillati</taxon>
        <taxon>Bacillota</taxon>
        <taxon>Bacilli</taxon>
        <taxon>Bacillales</taxon>
        <taxon>Bacillaceae</taxon>
        <taxon>Bacillus</taxon>
    </lineage>
</organism>
<dbReference type="InterPro" id="IPR045768">
    <property type="entry name" value="SpoIIE_N"/>
</dbReference>
<keyword evidence="1" id="KW-1133">Transmembrane helix</keyword>
<proteinExistence type="predicted"/>
<keyword evidence="4" id="KW-1185">Reference proteome</keyword>
<feature type="transmembrane region" description="Helical" evidence="1">
    <location>
        <begin position="158"/>
        <end position="183"/>
    </location>
</feature>
<feature type="transmembrane region" description="Helical" evidence="1">
    <location>
        <begin position="195"/>
        <end position="214"/>
    </location>
</feature>
<feature type="domain" description="Stage II sporulation protein E N-terminal" evidence="2">
    <location>
        <begin position="15"/>
        <end position="224"/>
    </location>
</feature>
<evidence type="ECO:0000259" key="2">
    <source>
        <dbReference type="Pfam" id="PF19732"/>
    </source>
</evidence>
<feature type="transmembrane region" description="Helical" evidence="1">
    <location>
        <begin position="7"/>
        <end position="25"/>
    </location>
</feature>